<evidence type="ECO:0000256" key="5">
    <source>
        <dbReference type="ARBA" id="ARBA00022842"/>
    </source>
</evidence>
<dbReference type="CDD" id="cd03487">
    <property type="entry name" value="RT_Bac_retron_II"/>
    <property type="match status" value="1"/>
</dbReference>
<dbReference type="GO" id="GO:0003723">
    <property type="term" value="F:RNA binding"/>
    <property type="evidence" value="ECO:0007669"/>
    <property type="project" value="InterPro"/>
</dbReference>
<dbReference type="GO" id="GO:0046872">
    <property type="term" value="F:metal ion binding"/>
    <property type="evidence" value="ECO:0007669"/>
    <property type="project" value="UniProtKB-KW"/>
</dbReference>
<evidence type="ECO:0000256" key="4">
    <source>
        <dbReference type="ARBA" id="ARBA00022723"/>
    </source>
</evidence>
<dbReference type="InterPro" id="IPR000123">
    <property type="entry name" value="Reverse_transcriptase_msDNA"/>
</dbReference>
<evidence type="ECO:0000256" key="2">
    <source>
        <dbReference type="ARBA" id="ARBA00022679"/>
    </source>
</evidence>
<keyword evidence="3" id="KW-0548">Nucleotidyltransferase</keyword>
<dbReference type="OrthoDB" id="9780724at2"/>
<dbReference type="GO" id="GO:0051607">
    <property type="term" value="P:defense response to virus"/>
    <property type="evidence" value="ECO:0007669"/>
    <property type="project" value="UniProtKB-KW"/>
</dbReference>
<dbReference type="InterPro" id="IPR043502">
    <property type="entry name" value="DNA/RNA_pol_sf"/>
</dbReference>
<proteinExistence type="inferred from homology"/>
<evidence type="ECO:0000256" key="3">
    <source>
        <dbReference type="ARBA" id="ARBA00022695"/>
    </source>
</evidence>
<comment type="similarity">
    <text evidence="8">Belongs to the bacterial reverse transcriptase family.</text>
</comment>
<evidence type="ECO:0000256" key="7">
    <source>
        <dbReference type="ARBA" id="ARBA00023118"/>
    </source>
</evidence>
<accession>A0A1B8ZN05</accession>
<dbReference type="PANTHER" id="PTHR34047:SF7">
    <property type="entry name" value="RNA-DIRECTED DNA POLYMERASE"/>
    <property type="match status" value="1"/>
</dbReference>
<evidence type="ECO:0000313" key="12">
    <source>
        <dbReference type="Proteomes" id="UP000093432"/>
    </source>
</evidence>
<keyword evidence="5" id="KW-0460">Magnesium</keyword>
<dbReference type="STRING" id="651561.BBI00_00475"/>
<dbReference type="PROSITE" id="PS50878">
    <property type="entry name" value="RT_POL"/>
    <property type="match status" value="1"/>
</dbReference>
<name>A0A1B8ZN05_9FLAO</name>
<gene>
    <name evidence="11" type="ORF">BBI00_00475</name>
</gene>
<dbReference type="PANTHER" id="PTHR34047">
    <property type="entry name" value="NUCLEAR INTRON MATURASE 1, MITOCHONDRIAL-RELATED"/>
    <property type="match status" value="1"/>
</dbReference>
<dbReference type="Proteomes" id="UP000093432">
    <property type="component" value="Unassembled WGS sequence"/>
</dbReference>
<dbReference type="InterPro" id="IPR000477">
    <property type="entry name" value="RT_dom"/>
</dbReference>
<keyword evidence="6" id="KW-0695">RNA-directed DNA polymerase</keyword>
<dbReference type="NCBIfam" id="NF038233">
    <property type="entry name" value="retron_St85_RT"/>
    <property type="match status" value="1"/>
</dbReference>
<keyword evidence="2" id="KW-0808">Transferase</keyword>
<keyword evidence="4" id="KW-0479">Metal-binding</keyword>
<dbReference type="PRINTS" id="PR00866">
    <property type="entry name" value="RNADNAPOLMS"/>
</dbReference>
<sequence length="504" mass="58047">MSQNLSRQQIYDRIKASSKDSYILEEMKRLGFWQETSTPSLPEQLIQKEVVLQQELQELLAKNRKYGNQEAMLREMRKKRMQEAKAKREVTKQKNEQKRQDKADHWKKLQEQQIIYLGENVSKGLHKTDSDGEKLQQYSLPAFESIADFSRKSGFSLSVIRYLAFHRSVSKKSHYHTFEISKKSGGKRKISAPKSQLKGFQQWILENILNKIPVGETVHGFTAQKSIVTNAEPHLGKDIIINIDLQDFFPSISYKRVKGLFVKLGYSEQLATIFALACTQAHTEEVLLDGVKYFVHKGERFLPQGSPASPAISNLIVYKLDKRLQGLAGKLGFVYTRYADDLTFSAHQANDQNINKLLYFVKQVISDENFTVHPDKLHIMRKKHQQKVTGIVVNEKLNVERKKLRKFRALLHNIEVNGWQNQTWGKAFHLINAIEGYINFVNMVNPSKALAFNEKLKAIIAKHGKPMTETVKIIPVTAETIEVPGRKEEIAAPKEDKTDWWNIF</sequence>
<dbReference type="InterPro" id="IPR051083">
    <property type="entry name" value="GrpII_Intron_Splice-Mob/Def"/>
</dbReference>
<dbReference type="SUPFAM" id="SSF56672">
    <property type="entry name" value="DNA/RNA polymerases"/>
    <property type="match status" value="1"/>
</dbReference>
<organism evidence="11 12">
    <name type="scientific">Chryseobacterium arthrosphaerae</name>
    <dbReference type="NCBI Taxonomy" id="651561"/>
    <lineage>
        <taxon>Bacteria</taxon>
        <taxon>Pseudomonadati</taxon>
        <taxon>Bacteroidota</taxon>
        <taxon>Flavobacteriia</taxon>
        <taxon>Flavobacteriales</taxon>
        <taxon>Weeksellaceae</taxon>
        <taxon>Chryseobacterium group</taxon>
        <taxon>Chryseobacterium</taxon>
    </lineage>
</organism>
<protein>
    <recommendedName>
        <fullName evidence="1">RNA-directed DNA polymerase</fullName>
        <ecNumber evidence="1">2.7.7.49</ecNumber>
    </recommendedName>
</protein>
<dbReference type="RefSeq" id="WP_065396916.1">
    <property type="nucleotide sequence ID" value="NZ_MAYG01000001.1"/>
</dbReference>
<comment type="catalytic activity">
    <reaction evidence="9">
        <text>DNA(n) + a 2'-deoxyribonucleoside 5'-triphosphate = DNA(n+1) + diphosphate</text>
        <dbReference type="Rhea" id="RHEA:22508"/>
        <dbReference type="Rhea" id="RHEA-COMP:17339"/>
        <dbReference type="Rhea" id="RHEA-COMP:17340"/>
        <dbReference type="ChEBI" id="CHEBI:33019"/>
        <dbReference type="ChEBI" id="CHEBI:61560"/>
        <dbReference type="ChEBI" id="CHEBI:173112"/>
        <dbReference type="EC" id="2.7.7.49"/>
    </reaction>
</comment>
<dbReference type="EC" id="2.7.7.49" evidence="1"/>
<evidence type="ECO:0000256" key="6">
    <source>
        <dbReference type="ARBA" id="ARBA00022918"/>
    </source>
</evidence>
<evidence type="ECO:0000259" key="10">
    <source>
        <dbReference type="PROSITE" id="PS50878"/>
    </source>
</evidence>
<reference evidence="12" key="1">
    <citation type="submission" date="2016-07" db="EMBL/GenBank/DDBJ databases">
        <authorList>
            <person name="Florea S."/>
            <person name="Webb J.S."/>
            <person name="Jaromczyk J."/>
            <person name="Schardl C.L."/>
        </authorList>
    </citation>
    <scope>NUCLEOTIDE SEQUENCE [LARGE SCALE GENOMIC DNA]</scope>
    <source>
        <strain evidence="12">CC-VM-7</strain>
    </source>
</reference>
<feature type="domain" description="Reverse transcriptase" evidence="10">
    <location>
        <begin position="161"/>
        <end position="393"/>
    </location>
</feature>
<dbReference type="EMBL" id="MAYG01000001">
    <property type="protein sequence ID" value="OCA72904.1"/>
    <property type="molecule type" value="Genomic_DNA"/>
</dbReference>
<evidence type="ECO:0000256" key="1">
    <source>
        <dbReference type="ARBA" id="ARBA00012493"/>
    </source>
</evidence>
<evidence type="ECO:0000313" key="11">
    <source>
        <dbReference type="EMBL" id="OCA72904.1"/>
    </source>
</evidence>
<evidence type="ECO:0000256" key="9">
    <source>
        <dbReference type="ARBA" id="ARBA00048173"/>
    </source>
</evidence>
<evidence type="ECO:0000256" key="8">
    <source>
        <dbReference type="ARBA" id="ARBA00034120"/>
    </source>
</evidence>
<dbReference type="GO" id="GO:0003964">
    <property type="term" value="F:RNA-directed DNA polymerase activity"/>
    <property type="evidence" value="ECO:0007669"/>
    <property type="project" value="UniProtKB-KW"/>
</dbReference>
<keyword evidence="7" id="KW-0051">Antiviral defense</keyword>
<dbReference type="Pfam" id="PF00078">
    <property type="entry name" value="RVT_1"/>
    <property type="match status" value="1"/>
</dbReference>
<comment type="caution">
    <text evidence="11">The sequence shown here is derived from an EMBL/GenBank/DDBJ whole genome shotgun (WGS) entry which is preliminary data.</text>
</comment>
<dbReference type="AlphaFoldDB" id="A0A1B8ZN05"/>